<proteinExistence type="predicted"/>
<protein>
    <submittedName>
        <fullName evidence="1">Cyanoexosortase A system-associated protein</fullName>
    </submittedName>
</protein>
<organism evidence="1">
    <name type="scientific">Symploca sp. SIO1C4</name>
    <dbReference type="NCBI Taxonomy" id="2607765"/>
    <lineage>
        <taxon>Bacteria</taxon>
        <taxon>Bacillati</taxon>
        <taxon>Cyanobacteriota</taxon>
        <taxon>Cyanophyceae</taxon>
        <taxon>Coleofasciculales</taxon>
        <taxon>Coleofasciculaceae</taxon>
        <taxon>Symploca</taxon>
    </lineage>
</organism>
<evidence type="ECO:0000313" key="1">
    <source>
        <dbReference type="EMBL" id="NER28315.1"/>
    </source>
</evidence>
<reference evidence="1" key="1">
    <citation type="submission" date="2019-11" db="EMBL/GenBank/DDBJ databases">
        <title>Genomic insights into an expanded diversity of filamentous marine cyanobacteria reveals the extraordinary biosynthetic potential of Moorea and Okeania.</title>
        <authorList>
            <person name="Ferreira Leao T."/>
            <person name="Wang M."/>
            <person name="Moss N."/>
            <person name="Da Silva R."/>
            <person name="Sanders J."/>
            <person name="Nurk S."/>
            <person name="Gurevich A."/>
            <person name="Humphrey G."/>
            <person name="Reher R."/>
            <person name="Zhu Q."/>
            <person name="Belda-Ferre P."/>
            <person name="Glukhov E."/>
            <person name="Rex R."/>
            <person name="Dorrestein P.C."/>
            <person name="Knight R."/>
            <person name="Pevzner P."/>
            <person name="Gerwick W.H."/>
            <person name="Gerwick L."/>
        </authorList>
    </citation>
    <scope>NUCLEOTIDE SEQUENCE</scope>
    <source>
        <strain evidence="1">SIO1C4</strain>
    </source>
</reference>
<accession>A0A6B3NBL9</accession>
<dbReference type="InterPro" id="IPR026411">
    <property type="entry name" value="Cyanosort_A_assoc"/>
</dbReference>
<name>A0A6B3NBL9_9CYAN</name>
<dbReference type="NCBIfam" id="TIGR04153">
    <property type="entry name" value="cyanosortA_assc"/>
    <property type="match status" value="1"/>
</dbReference>
<dbReference type="EMBL" id="JAAHFQ010000197">
    <property type="protein sequence ID" value="NER28315.1"/>
    <property type="molecule type" value="Genomic_DNA"/>
</dbReference>
<sequence>MMLFKRLRIPFLTITCSGVILVLGKLILAPNSSRYTAKPFVLPSEVPLAQWQSLHSQSLFTPIVWQPNLMTSRNYQYQQNNLSLDIEMRYLVPTNGNVQELLQIYTTLPASAQMRQQEEVGFYYLLADEQQAHLSSCINPRGKTTVTEQQFTGNGNRHDLQLNRLLPWLMGEVQLRDRRCLWTHLSISVENTSPSEAYQILEKAWFSWYQWWQPRFPKS</sequence>
<comment type="caution">
    <text evidence="1">The sequence shown here is derived from an EMBL/GenBank/DDBJ whole genome shotgun (WGS) entry which is preliminary data.</text>
</comment>
<gene>
    <name evidence="1" type="ORF">F6J89_11935</name>
</gene>
<dbReference type="AlphaFoldDB" id="A0A6B3NBL9"/>